<dbReference type="Pfam" id="PF22491">
    <property type="entry name" value="DUF6988"/>
    <property type="match status" value="1"/>
</dbReference>
<sequence>MINEEINQLLSKSLSLENKLLNLFSLRLFDNSERIRAANIVCSIAFEHAESAKILISTGNLTSATGLVRLQYEALVRAMWLLYSASDVAVSKLMAELTDDNAHRANKLPMLTEMLVKLDGKAPEEAMDALKEFK</sequence>
<reference evidence="1 2" key="1">
    <citation type="submission" date="2016-10" db="EMBL/GenBank/DDBJ databases">
        <authorList>
            <person name="de Groot N.N."/>
        </authorList>
    </citation>
    <scope>NUCLEOTIDE SEQUENCE [LARGE SCALE GENOMIC DNA]</scope>
    <source>
        <strain evidence="1 2">DSM 6059</strain>
    </source>
</reference>
<dbReference type="InterPro" id="IPR054257">
    <property type="entry name" value="DUF6988"/>
</dbReference>
<dbReference type="STRING" id="1123010.SAMN02745724_01514"/>
<accession>A0A1I1ILW1</accession>
<dbReference type="EMBL" id="FOLO01000008">
    <property type="protein sequence ID" value="SFC36692.1"/>
    <property type="molecule type" value="Genomic_DNA"/>
</dbReference>
<proteinExistence type="predicted"/>
<gene>
    <name evidence="1" type="ORF">SAMN02745724_01514</name>
</gene>
<evidence type="ECO:0000313" key="2">
    <source>
        <dbReference type="Proteomes" id="UP000198862"/>
    </source>
</evidence>
<organism evidence="1 2">
    <name type="scientific">Pseudoalteromonas denitrificans DSM 6059</name>
    <dbReference type="NCBI Taxonomy" id="1123010"/>
    <lineage>
        <taxon>Bacteria</taxon>
        <taxon>Pseudomonadati</taxon>
        <taxon>Pseudomonadota</taxon>
        <taxon>Gammaproteobacteria</taxon>
        <taxon>Alteromonadales</taxon>
        <taxon>Pseudoalteromonadaceae</taxon>
        <taxon>Pseudoalteromonas</taxon>
    </lineage>
</organism>
<keyword evidence="2" id="KW-1185">Reference proteome</keyword>
<dbReference type="AlphaFoldDB" id="A0A1I1ILW1"/>
<dbReference type="Proteomes" id="UP000198862">
    <property type="component" value="Unassembled WGS sequence"/>
</dbReference>
<protein>
    <submittedName>
        <fullName evidence="1">Uncharacterized protein</fullName>
    </submittedName>
</protein>
<evidence type="ECO:0000313" key="1">
    <source>
        <dbReference type="EMBL" id="SFC36692.1"/>
    </source>
</evidence>
<name>A0A1I1ILW1_9GAMM</name>